<reference evidence="2" key="1">
    <citation type="journal article" date="2022" name="Mol. Ecol. Resour.">
        <title>The genomes of chicory, endive, great burdock and yacon provide insights into Asteraceae palaeo-polyploidization history and plant inulin production.</title>
        <authorList>
            <person name="Fan W."/>
            <person name="Wang S."/>
            <person name="Wang H."/>
            <person name="Wang A."/>
            <person name="Jiang F."/>
            <person name="Liu H."/>
            <person name="Zhao H."/>
            <person name="Xu D."/>
            <person name="Zhang Y."/>
        </authorList>
    </citation>
    <scope>NUCLEOTIDE SEQUENCE [LARGE SCALE GENOMIC DNA]</scope>
    <source>
        <strain evidence="2">cv. Niubang</strain>
    </source>
</reference>
<dbReference type="EMBL" id="CM042047">
    <property type="protein sequence ID" value="KAI3770579.1"/>
    <property type="molecule type" value="Genomic_DNA"/>
</dbReference>
<keyword evidence="2" id="KW-1185">Reference proteome</keyword>
<organism evidence="1 2">
    <name type="scientific">Arctium lappa</name>
    <name type="common">Greater burdock</name>
    <name type="synonym">Lappa major</name>
    <dbReference type="NCBI Taxonomy" id="4217"/>
    <lineage>
        <taxon>Eukaryota</taxon>
        <taxon>Viridiplantae</taxon>
        <taxon>Streptophyta</taxon>
        <taxon>Embryophyta</taxon>
        <taxon>Tracheophyta</taxon>
        <taxon>Spermatophyta</taxon>
        <taxon>Magnoliopsida</taxon>
        <taxon>eudicotyledons</taxon>
        <taxon>Gunneridae</taxon>
        <taxon>Pentapetalae</taxon>
        <taxon>asterids</taxon>
        <taxon>campanulids</taxon>
        <taxon>Asterales</taxon>
        <taxon>Asteraceae</taxon>
        <taxon>Carduoideae</taxon>
        <taxon>Cardueae</taxon>
        <taxon>Arctiinae</taxon>
        <taxon>Arctium</taxon>
    </lineage>
</organism>
<comment type="caution">
    <text evidence="1">The sequence shown here is derived from an EMBL/GenBank/DDBJ whole genome shotgun (WGS) entry which is preliminary data.</text>
</comment>
<name>A0ACB9FH38_ARCLA</name>
<gene>
    <name evidence="1" type="ORF">L6452_01717</name>
</gene>
<protein>
    <submittedName>
        <fullName evidence="1">Uncharacterized protein</fullName>
    </submittedName>
</protein>
<evidence type="ECO:0000313" key="1">
    <source>
        <dbReference type="EMBL" id="KAI3770579.1"/>
    </source>
</evidence>
<evidence type="ECO:0000313" key="2">
    <source>
        <dbReference type="Proteomes" id="UP001055879"/>
    </source>
</evidence>
<accession>A0ACB9FH38</accession>
<sequence length="483" mass="54030">MSVACKESVVGVTYVWPYVGRLTEGLDQGVQCWDGEGIVIAATIGSTGASNLLIPGREGLLRALLVLIPGRRGLLRALLVPCCDLEEDERRKISQAEDDNSDTILEIEDMDAQVETIEARLQSFLGQLQSELGVLDRIVHKNKNQHRRSSYFQYLLKVRRDSKLLQSINLEEIVNSSFLVINGNRPKQKVQLLESLKRRKCDGGKHNFLARLEGAARLLSQMAEPMLKAAIEISTLLARSFFMGFSMTVLALLGRLRVLTQQILLDVVSVFNMVSTLSHKQQSIKLNQEGIEVFREYYPTNEQAVFLECIWETDKFVLLERKSEPENKNPEIIKDDVVFQGPSTVEYQTIETILGENRSADVLVDKTFEEDDIGTTKTANLSSMEGLTNGCKQVDNENDAKDHSDVSDPFRKNLEHEQTTNSSSMAHPNPSKPKPEVNKKVAFITVKRPIHSKANDMGLPIDGINSEKKDPFFSLLTGGEPEG</sequence>
<proteinExistence type="predicted"/>
<reference evidence="1 2" key="2">
    <citation type="journal article" date="2022" name="Mol. Ecol. Resour.">
        <title>The genomes of chicory, endive, great burdock and yacon provide insights into Asteraceae paleo-polyploidization history and plant inulin production.</title>
        <authorList>
            <person name="Fan W."/>
            <person name="Wang S."/>
            <person name="Wang H."/>
            <person name="Wang A."/>
            <person name="Jiang F."/>
            <person name="Liu H."/>
            <person name="Zhao H."/>
            <person name="Xu D."/>
            <person name="Zhang Y."/>
        </authorList>
    </citation>
    <scope>NUCLEOTIDE SEQUENCE [LARGE SCALE GENOMIC DNA]</scope>
    <source>
        <strain evidence="2">cv. Niubang</strain>
    </source>
</reference>
<dbReference type="Proteomes" id="UP001055879">
    <property type="component" value="Linkage Group LG01"/>
</dbReference>